<name>A0A6C0JXG2_9ZZZZ</name>
<protein>
    <submittedName>
        <fullName evidence="2">Uncharacterized protein</fullName>
    </submittedName>
</protein>
<dbReference type="AlphaFoldDB" id="A0A6C0JXG2"/>
<feature type="region of interest" description="Disordered" evidence="1">
    <location>
        <begin position="833"/>
        <end position="884"/>
    </location>
</feature>
<dbReference type="EMBL" id="MN740757">
    <property type="protein sequence ID" value="QHU10462.1"/>
    <property type="molecule type" value="Genomic_DNA"/>
</dbReference>
<evidence type="ECO:0000256" key="1">
    <source>
        <dbReference type="SAM" id="MobiDB-lite"/>
    </source>
</evidence>
<accession>A0A6C0JXG2</accession>
<feature type="compositionally biased region" description="Basic and acidic residues" evidence="1">
    <location>
        <begin position="833"/>
        <end position="858"/>
    </location>
</feature>
<sequence length="895" mass="103359">MSNKNVQPIKIKISTNVDKAPFELTFSSIYDPAPGERPRRIDISKMKYPYFTADVKYDEKLLAERPYSELLSIFFDKQEFVKVILDGSVETHHDAAVLMENANANIMTMLQLLFPTSYPSKNNINTSYKKYLLKKGPIIPLDIGGNIKDILSSGEVSVFEKRNYSYIKTSRGNCTVSEVVWLNDVLNNKLYRELIEKLIEYKEWREKQTKVIEEDITKTTKQLQNGLTTKEPGKEIGKRTGYLVIDEQAQDELASQKRIYNPDDIKEDMIKIVKKYLTVDTVEAEKQRFDEELGHMLDYFIDTHLKDPKATPITQFVRFKDKFDFTYTSPEGPSDLFSLHKRYDNVDRDAEIAKLTAEKTSKETELDNLTNTTGHIESREWILSKPMIEQYLKNLKKLIIVAQKKKIENGKKSTPKRDEIINILSENITKPLDDVEYDFITILPNVKYIKGFVKGAFFHFTGRGDAMNTNFINQVNERIAEIDPNELIAMDERIKQLTDENAVINAKITKLRKTLEKAFVFKDEEDDPKEPIAKLKKDNGKEITKMQEEIFKYVITRYNRFQDTKRSAELTGQYVEIDTAIDIIIDEIKKLNSLVPSGTRTVDQILNITEQIKNSFDKLVSANKISISRNIGEKLAQIVQLSNQIKFFTQLKTVFFKEPSTGILVEYEKSLDPNDSFTKLIIAELKNEKYSNFKKIIDFIKERFIKYSTISLNSNLEKLLKEYFENQSNDFYDKVVEPANKLLNLGEQPDFTSLESIWDVSVTSVKSSTSETEYAISVYMDVIEGEVNAKNQSEIKCQFLDEELIKRLEELIDEGPVYGPGSNTKVFSVKKAKEEKARHEQEKKKEIELSAKPRKDKSLPIAVPEYEGGKRHTKSFRGKSAKKNRTKKRLLSVFI</sequence>
<feature type="compositionally biased region" description="Basic residues" evidence="1">
    <location>
        <begin position="871"/>
        <end position="884"/>
    </location>
</feature>
<organism evidence="2">
    <name type="scientific">viral metagenome</name>
    <dbReference type="NCBI Taxonomy" id="1070528"/>
    <lineage>
        <taxon>unclassified sequences</taxon>
        <taxon>metagenomes</taxon>
        <taxon>organismal metagenomes</taxon>
    </lineage>
</organism>
<evidence type="ECO:0000313" key="2">
    <source>
        <dbReference type="EMBL" id="QHU10462.1"/>
    </source>
</evidence>
<proteinExistence type="predicted"/>
<reference evidence="2" key="1">
    <citation type="journal article" date="2020" name="Nature">
        <title>Giant virus diversity and host interactions through global metagenomics.</title>
        <authorList>
            <person name="Schulz F."/>
            <person name="Roux S."/>
            <person name="Paez-Espino D."/>
            <person name="Jungbluth S."/>
            <person name="Walsh D.A."/>
            <person name="Denef V.J."/>
            <person name="McMahon K.D."/>
            <person name="Konstantinidis K.T."/>
            <person name="Eloe-Fadrosh E.A."/>
            <person name="Kyrpides N.C."/>
            <person name="Woyke T."/>
        </authorList>
    </citation>
    <scope>NUCLEOTIDE SEQUENCE</scope>
    <source>
        <strain evidence="2">GVMAG-S-1101164-67</strain>
    </source>
</reference>